<accession>A0A2G9FZK3</accession>
<gene>
    <name evidence="2" type="ORF">CDL12_29020</name>
</gene>
<feature type="compositionally biased region" description="Low complexity" evidence="1">
    <location>
        <begin position="48"/>
        <end position="59"/>
    </location>
</feature>
<protein>
    <submittedName>
        <fullName evidence="2">Uncharacterized protein</fullName>
    </submittedName>
</protein>
<reference evidence="3" key="1">
    <citation type="journal article" date="2018" name="Gigascience">
        <title>Genome assembly of the Pink Ipe (Handroanthus impetiginosus, Bignoniaceae), a highly valued, ecologically keystone Neotropical timber forest tree.</title>
        <authorList>
            <person name="Silva-Junior O.B."/>
            <person name="Grattapaglia D."/>
            <person name="Novaes E."/>
            <person name="Collevatti R.G."/>
        </authorList>
    </citation>
    <scope>NUCLEOTIDE SEQUENCE [LARGE SCALE GENOMIC DNA]</scope>
    <source>
        <strain evidence="3">cv. UFG-1</strain>
    </source>
</reference>
<dbReference type="EMBL" id="NKXS01008356">
    <property type="protein sequence ID" value="PIM98498.1"/>
    <property type="molecule type" value="Genomic_DNA"/>
</dbReference>
<keyword evidence="3" id="KW-1185">Reference proteome</keyword>
<evidence type="ECO:0000313" key="3">
    <source>
        <dbReference type="Proteomes" id="UP000231279"/>
    </source>
</evidence>
<comment type="caution">
    <text evidence="2">The sequence shown here is derived from an EMBL/GenBank/DDBJ whole genome shotgun (WGS) entry which is preliminary data.</text>
</comment>
<dbReference type="AlphaFoldDB" id="A0A2G9FZK3"/>
<proteinExistence type="predicted"/>
<sequence>MAQQSTPKHGHKFPPERGQIKIKIFRSLVKSVGQFFDESKRRKGKALSSTSTTPHETPSGYNSGDEFYK</sequence>
<dbReference type="Proteomes" id="UP000231279">
    <property type="component" value="Unassembled WGS sequence"/>
</dbReference>
<feature type="region of interest" description="Disordered" evidence="1">
    <location>
        <begin position="37"/>
        <end position="69"/>
    </location>
</feature>
<dbReference type="OrthoDB" id="1033413at2759"/>
<evidence type="ECO:0000313" key="2">
    <source>
        <dbReference type="EMBL" id="PIM98498.1"/>
    </source>
</evidence>
<organism evidence="2 3">
    <name type="scientific">Handroanthus impetiginosus</name>
    <dbReference type="NCBI Taxonomy" id="429701"/>
    <lineage>
        <taxon>Eukaryota</taxon>
        <taxon>Viridiplantae</taxon>
        <taxon>Streptophyta</taxon>
        <taxon>Embryophyta</taxon>
        <taxon>Tracheophyta</taxon>
        <taxon>Spermatophyta</taxon>
        <taxon>Magnoliopsida</taxon>
        <taxon>eudicotyledons</taxon>
        <taxon>Gunneridae</taxon>
        <taxon>Pentapetalae</taxon>
        <taxon>asterids</taxon>
        <taxon>lamiids</taxon>
        <taxon>Lamiales</taxon>
        <taxon>Bignoniaceae</taxon>
        <taxon>Crescentiina</taxon>
        <taxon>Tabebuia alliance</taxon>
        <taxon>Handroanthus</taxon>
    </lineage>
</organism>
<name>A0A2G9FZK3_9LAMI</name>
<evidence type="ECO:0000256" key="1">
    <source>
        <dbReference type="SAM" id="MobiDB-lite"/>
    </source>
</evidence>